<dbReference type="InterPro" id="IPR017828">
    <property type="entry name" value="SQ_synth_HpnD-like"/>
</dbReference>
<dbReference type="SUPFAM" id="SSF48576">
    <property type="entry name" value="Terpenoid synthases"/>
    <property type="match status" value="1"/>
</dbReference>
<dbReference type="InterPro" id="IPR019845">
    <property type="entry name" value="Squalene/phytoene_synthase_CS"/>
</dbReference>
<sequence>MGFLRARHDEAPVLGCDSADLAEVEQIVVRSGTSFGKGMRILPPDRRYGMYAVYAFCRLVDDVADDELGDPADRSRRLEAWRARIARLYAGEAHDGIDRVLMATIRRFDLRQQDFNDVIDGMEMDASGPVVAPDEATFDLYCDRVASAVGRLSVRVFGDASPSADQVAYHLGRALQITNILRDVAEDARLGRLYLPRDLLERFGIPPEPEAVMRAPRLGQVGRILAGRAHDHFRAAAAAMARCDHTAMRPARLMGATYAAILAAQERQGWGTPERRVSLSRPRKLLIALRALAG</sequence>
<name>A0A181CE62_9PROT</name>
<evidence type="ECO:0000313" key="1">
    <source>
        <dbReference type="EMBL" id="QIP36489.1"/>
    </source>
</evidence>
<dbReference type="Gene3D" id="1.10.600.10">
    <property type="entry name" value="Farnesyl Diphosphate Synthase"/>
    <property type="match status" value="1"/>
</dbReference>
<dbReference type="InterPro" id="IPR033904">
    <property type="entry name" value="Trans_IPPS_HH"/>
</dbReference>
<dbReference type="GO" id="GO:0004311">
    <property type="term" value="F:geranylgeranyl diphosphate synthase activity"/>
    <property type="evidence" value="ECO:0007669"/>
    <property type="project" value="InterPro"/>
</dbReference>
<dbReference type="InterPro" id="IPR044843">
    <property type="entry name" value="Trans_IPPS_bact-type"/>
</dbReference>
<dbReference type="InterPro" id="IPR008949">
    <property type="entry name" value="Isoprenoid_synthase_dom_sf"/>
</dbReference>
<dbReference type="PROSITE" id="PS01044">
    <property type="entry name" value="SQUALEN_PHYTOEN_SYN_1"/>
    <property type="match status" value="1"/>
</dbReference>
<dbReference type="SFLD" id="SFLDG01212">
    <property type="entry name" value="Phytoene_synthase_like"/>
    <property type="match status" value="1"/>
</dbReference>
<dbReference type="SFLD" id="SFLDG01018">
    <property type="entry name" value="Squalene/Phytoene_Synthase_Lik"/>
    <property type="match status" value="1"/>
</dbReference>
<dbReference type="PROSITE" id="PS01045">
    <property type="entry name" value="SQUALEN_PHYTOEN_SYN_2"/>
    <property type="match status" value="1"/>
</dbReference>
<dbReference type="GO" id="GO:0051996">
    <property type="term" value="F:squalene synthase [NAD(P)H] activity"/>
    <property type="evidence" value="ECO:0007669"/>
    <property type="project" value="InterPro"/>
</dbReference>
<evidence type="ECO:0000313" key="2">
    <source>
        <dbReference type="Proteomes" id="UP000502533"/>
    </source>
</evidence>
<dbReference type="EMBL" id="CP050139">
    <property type="protein sequence ID" value="QIP36489.1"/>
    <property type="molecule type" value="Genomic_DNA"/>
</dbReference>
<dbReference type="GeneID" id="85023344"/>
<dbReference type="Proteomes" id="UP000502533">
    <property type="component" value="Chromosome"/>
</dbReference>
<dbReference type="Pfam" id="PF00494">
    <property type="entry name" value="SQS_PSY"/>
    <property type="match status" value="1"/>
</dbReference>
<dbReference type="SFLD" id="SFLDS00005">
    <property type="entry name" value="Isoprenoid_Synthase_Type_I"/>
    <property type="match status" value="1"/>
</dbReference>
<dbReference type="KEGG" id="kre:GWK63_14325"/>
<dbReference type="CDD" id="cd00683">
    <property type="entry name" value="Trans_IPPS_HH"/>
    <property type="match status" value="1"/>
</dbReference>
<reference evidence="1 2" key="1">
    <citation type="submission" date="2020-03" db="EMBL/GenBank/DDBJ databases">
        <title>Isolation of cellulose-producing strains, genome characterization and application of the synthesized cellulose films as an economical and sustainable material for piezoelectric sensor construction.</title>
        <authorList>
            <person name="Mangayil R.K."/>
        </authorList>
    </citation>
    <scope>NUCLEOTIDE SEQUENCE [LARGE SCALE GENOMIC DNA]</scope>
    <source>
        <strain evidence="1 2">ENS 9a1a</strain>
    </source>
</reference>
<organism evidence="1 2">
    <name type="scientific">Komagataeibacter rhaeticus</name>
    <dbReference type="NCBI Taxonomy" id="215221"/>
    <lineage>
        <taxon>Bacteria</taxon>
        <taxon>Pseudomonadati</taxon>
        <taxon>Pseudomonadota</taxon>
        <taxon>Alphaproteobacteria</taxon>
        <taxon>Acetobacterales</taxon>
        <taxon>Acetobacteraceae</taxon>
        <taxon>Komagataeibacter</taxon>
    </lineage>
</organism>
<accession>A0A181CE62</accession>
<dbReference type="GO" id="GO:0016117">
    <property type="term" value="P:carotenoid biosynthetic process"/>
    <property type="evidence" value="ECO:0007669"/>
    <property type="project" value="InterPro"/>
</dbReference>
<keyword evidence="2" id="KW-1185">Reference proteome</keyword>
<keyword evidence="1" id="KW-0808">Transferase</keyword>
<dbReference type="InterPro" id="IPR002060">
    <property type="entry name" value="Squ/phyt_synthse"/>
</dbReference>
<gene>
    <name evidence="1" type="primary">hpnD</name>
    <name evidence="1" type="ORF">GWK63_14325</name>
</gene>
<dbReference type="PANTHER" id="PTHR31480">
    <property type="entry name" value="BIFUNCTIONAL LYCOPENE CYCLASE/PHYTOENE SYNTHASE"/>
    <property type="match status" value="1"/>
</dbReference>
<dbReference type="RefSeq" id="WP_034930348.1">
    <property type="nucleotide sequence ID" value="NZ_CALMTF010000042.1"/>
</dbReference>
<proteinExistence type="predicted"/>
<protein>
    <submittedName>
        <fullName evidence="1">Presqualene diphosphate synthase HpnD</fullName>
        <ecNumber evidence="1">2.5.1.103</ecNumber>
    </submittedName>
</protein>
<dbReference type="AlphaFoldDB" id="A0A181CE62"/>
<dbReference type="EC" id="2.5.1.103" evidence="1"/>
<dbReference type="NCBIfam" id="TIGR03465">
    <property type="entry name" value="HpnD"/>
    <property type="match status" value="1"/>
</dbReference>